<evidence type="ECO:0000256" key="1">
    <source>
        <dbReference type="ARBA" id="ARBA00008270"/>
    </source>
</evidence>
<dbReference type="EMBL" id="FULE01000046">
    <property type="protein sequence ID" value="SJN59091.1"/>
    <property type="molecule type" value="Genomic_DNA"/>
</dbReference>
<proteinExistence type="inferred from homology"/>
<dbReference type="Gene3D" id="3.10.310.10">
    <property type="entry name" value="Diaminopimelate Epimerase, Chain A, domain 1"/>
    <property type="match status" value="2"/>
</dbReference>
<gene>
    <name evidence="4" type="primary">yddE</name>
    <name evidence="4" type="ORF">VR7878_03220</name>
</gene>
<feature type="active site" evidence="3">
    <location>
        <position position="47"/>
    </location>
</feature>
<dbReference type="PANTHER" id="PTHR13774:SF39">
    <property type="entry name" value="BIOSYNTHESIS PROTEIN, PUTATIVE-RELATED"/>
    <property type="match status" value="1"/>
</dbReference>
<dbReference type="OrthoDB" id="9788221at2"/>
<dbReference type="PANTHER" id="PTHR13774">
    <property type="entry name" value="PHENAZINE BIOSYNTHESIS PROTEIN"/>
    <property type="match status" value="1"/>
</dbReference>
<dbReference type="PIRSF" id="PIRSF016184">
    <property type="entry name" value="PhzC_PhzF"/>
    <property type="match status" value="1"/>
</dbReference>
<keyword evidence="5" id="KW-1185">Reference proteome</keyword>
<dbReference type="RefSeq" id="WP_077337110.1">
    <property type="nucleotide sequence ID" value="NZ_FULE01000046.1"/>
</dbReference>
<name>A0A1R4LR64_VIBR1</name>
<accession>A0A1R4LR64</accession>
<evidence type="ECO:0000256" key="3">
    <source>
        <dbReference type="PIRSR" id="PIRSR016184-1"/>
    </source>
</evidence>
<protein>
    <submittedName>
        <fullName evidence="4">Putative isomerase YddE</fullName>
        <ecNumber evidence="4">5.1.-.-</ecNumber>
    </submittedName>
</protein>
<sequence>MNNVKVILVNAFIENGSGGNPAGVVLDADKLSDQEKLAIAQAVGYSETAFVSQALSSQASSSQTLPQEREADFEVSFFTPTEEVDFCGHATLATFSTLYHRGLLTEGQYTQKTKAGLLGVMIEPDGHVVMQQNLPEYIKVIDYEDISPLIGIDAALLASTGLPIEVLSTGLPDIIVPLPYGYLNHIQVNHDLLSDFSQQHQVTGMHVFELCEENSEFTAKCRNFAPLVGIPEESATGSANGALACYLTKHLYAGHSRTFTFEQGRAMGSPSRITASVESDMSGVTQVSVGGFAQAFGTRLLP</sequence>
<evidence type="ECO:0000313" key="4">
    <source>
        <dbReference type="EMBL" id="SJN59091.1"/>
    </source>
</evidence>
<comment type="similarity">
    <text evidence="1">Belongs to the PhzF family.</text>
</comment>
<evidence type="ECO:0000256" key="2">
    <source>
        <dbReference type="ARBA" id="ARBA00023235"/>
    </source>
</evidence>
<dbReference type="EC" id="5.1.-.-" evidence="4"/>
<dbReference type="AlphaFoldDB" id="A0A1R4LR64"/>
<dbReference type="GO" id="GO:0016853">
    <property type="term" value="F:isomerase activity"/>
    <property type="evidence" value="ECO:0007669"/>
    <property type="project" value="UniProtKB-KW"/>
</dbReference>
<dbReference type="STRING" id="1123498.VR7878_03220"/>
<dbReference type="Pfam" id="PF02567">
    <property type="entry name" value="PhzC-PhzF"/>
    <property type="match status" value="1"/>
</dbReference>
<dbReference type="GO" id="GO:0005737">
    <property type="term" value="C:cytoplasm"/>
    <property type="evidence" value="ECO:0007669"/>
    <property type="project" value="TreeGrafter"/>
</dbReference>
<dbReference type="InterPro" id="IPR003719">
    <property type="entry name" value="Phenazine_PhzF-like"/>
</dbReference>
<evidence type="ECO:0000313" key="5">
    <source>
        <dbReference type="Proteomes" id="UP000188276"/>
    </source>
</evidence>
<dbReference type="NCBIfam" id="TIGR00654">
    <property type="entry name" value="PhzF_family"/>
    <property type="match status" value="1"/>
</dbReference>
<reference evidence="5" key="1">
    <citation type="submission" date="2017-02" db="EMBL/GenBank/DDBJ databases">
        <authorList>
            <person name="Rodrigo-Torres L."/>
            <person name="Arahal R.D."/>
            <person name="Lucena T."/>
        </authorList>
    </citation>
    <scope>NUCLEOTIDE SEQUENCE [LARGE SCALE GENOMIC DNA]</scope>
    <source>
        <strain evidence="5">CECT 7878</strain>
    </source>
</reference>
<organism evidence="4 5">
    <name type="scientific">Vibrio ruber (strain DSM 16370 / JCM 11486 / BCRC 17186 / CECT 7878 / LMG 23124 / VR1)</name>
    <dbReference type="NCBI Taxonomy" id="1123498"/>
    <lineage>
        <taxon>Bacteria</taxon>
        <taxon>Pseudomonadati</taxon>
        <taxon>Pseudomonadota</taxon>
        <taxon>Gammaproteobacteria</taxon>
        <taxon>Vibrionales</taxon>
        <taxon>Vibrionaceae</taxon>
        <taxon>Vibrio</taxon>
    </lineage>
</organism>
<dbReference type="Proteomes" id="UP000188276">
    <property type="component" value="Unassembled WGS sequence"/>
</dbReference>
<dbReference type="SUPFAM" id="SSF54506">
    <property type="entry name" value="Diaminopimelate epimerase-like"/>
    <property type="match status" value="1"/>
</dbReference>
<keyword evidence="2 4" id="KW-0413">Isomerase</keyword>